<proteinExistence type="predicted"/>
<dbReference type="GO" id="GO:0032259">
    <property type="term" value="P:methylation"/>
    <property type="evidence" value="ECO:0007669"/>
    <property type="project" value="UniProtKB-KW"/>
</dbReference>
<dbReference type="Proteomes" id="UP000546806">
    <property type="component" value="Unassembled WGS sequence"/>
</dbReference>
<organism evidence="1 2">
    <name type="scientific">Listeria booriae</name>
    <dbReference type="NCBI Taxonomy" id="1552123"/>
    <lineage>
        <taxon>Bacteria</taxon>
        <taxon>Bacillati</taxon>
        <taxon>Bacillota</taxon>
        <taxon>Bacilli</taxon>
        <taxon>Bacillales</taxon>
        <taxon>Listeriaceae</taxon>
        <taxon>Listeria</taxon>
    </lineage>
</organism>
<gene>
    <name evidence="1" type="ORF">HCA78_12825</name>
</gene>
<keyword evidence="1" id="KW-0808">Transferase</keyword>
<dbReference type="GO" id="GO:0008168">
    <property type="term" value="F:methyltransferase activity"/>
    <property type="evidence" value="ECO:0007669"/>
    <property type="project" value="UniProtKB-KW"/>
</dbReference>
<sequence length="220" mass="25768">MLTTENINQLLGIKESYQASDKLMSILFDKERREKLFLEFLKLETDVSYDWFHIYFQDEHADRRKHMQDFTPNGLSDVVSKLTGESQNTLDVASGTGGMTIRKWWEDCLREGPFVYLPSNHLYQCEELSDRAIPFLLFNLLIRGMNATVVHGDVLTREVKQVYFIQNEHNDHLLFSSLNVFPHSKTVGDEFNVHTWLEDELNHIESLEVPSHLKFEEEQS</sequence>
<dbReference type="EMBL" id="JAARWW010000005">
    <property type="protein sequence ID" value="MBC2004660.1"/>
    <property type="molecule type" value="Genomic_DNA"/>
</dbReference>
<protein>
    <submittedName>
        <fullName evidence="1">SAM-dependent DNA methyltransferase</fullName>
    </submittedName>
</protein>
<evidence type="ECO:0000313" key="2">
    <source>
        <dbReference type="Proteomes" id="UP000546806"/>
    </source>
</evidence>
<dbReference type="RefSeq" id="WP_185533668.1">
    <property type="nucleotide sequence ID" value="NZ_JAARWW010000005.1"/>
</dbReference>
<reference evidence="1 2" key="1">
    <citation type="submission" date="2020-03" db="EMBL/GenBank/DDBJ databases">
        <title>Soil Listeria distribution.</title>
        <authorList>
            <person name="Liao J."/>
            <person name="Wiedmann M."/>
        </authorList>
    </citation>
    <scope>NUCLEOTIDE SEQUENCE [LARGE SCALE GENOMIC DNA]</scope>
    <source>
        <strain evidence="1 2">FSL L7-0435</strain>
    </source>
</reference>
<evidence type="ECO:0000313" key="1">
    <source>
        <dbReference type="EMBL" id="MBC2004660.1"/>
    </source>
</evidence>
<dbReference type="InterPro" id="IPR029063">
    <property type="entry name" value="SAM-dependent_MTases_sf"/>
</dbReference>
<name>A0A842D0R7_9LIST</name>
<dbReference type="AlphaFoldDB" id="A0A842D0R7"/>
<comment type="caution">
    <text evidence="1">The sequence shown here is derived from an EMBL/GenBank/DDBJ whole genome shotgun (WGS) entry which is preliminary data.</text>
</comment>
<accession>A0A842D0R7</accession>
<keyword evidence="1" id="KW-0489">Methyltransferase</keyword>
<dbReference type="SUPFAM" id="SSF53335">
    <property type="entry name" value="S-adenosyl-L-methionine-dependent methyltransferases"/>
    <property type="match status" value="1"/>
</dbReference>